<feature type="transmembrane region" description="Helical" evidence="10">
    <location>
        <begin position="38"/>
        <end position="59"/>
    </location>
</feature>
<comment type="catalytic activity">
    <reaction evidence="10">
        <text>[protein]-C-terminal S-[(2E,6E)-farnesyl]-L-cysteine + S-adenosyl-L-methionine = [protein]-C-terminal S-[(2E,6E)-farnesyl]-L-cysteine methyl ester + S-adenosyl-L-homocysteine</text>
        <dbReference type="Rhea" id="RHEA:21672"/>
        <dbReference type="Rhea" id="RHEA-COMP:12125"/>
        <dbReference type="Rhea" id="RHEA-COMP:12126"/>
        <dbReference type="ChEBI" id="CHEBI:57856"/>
        <dbReference type="ChEBI" id="CHEBI:59789"/>
        <dbReference type="ChEBI" id="CHEBI:90510"/>
        <dbReference type="ChEBI" id="CHEBI:90511"/>
        <dbReference type="EC" id="2.1.1.100"/>
    </reaction>
</comment>
<dbReference type="PANTHER" id="PTHR12714:SF9">
    <property type="entry name" value="PROTEIN-S-ISOPRENYLCYSTEINE O-METHYLTRANSFERASE"/>
    <property type="match status" value="1"/>
</dbReference>
<dbReference type="InterPro" id="IPR025770">
    <property type="entry name" value="PPMT_MeTrfase"/>
</dbReference>
<dbReference type="PANTHER" id="PTHR12714">
    <property type="entry name" value="PROTEIN-S ISOPRENYLCYSTEINE O-METHYLTRANSFERASE"/>
    <property type="match status" value="1"/>
</dbReference>
<keyword evidence="7 10" id="KW-0812">Transmembrane</keyword>
<keyword evidence="10" id="KW-0256">Endoplasmic reticulum</keyword>
<evidence type="ECO:0000256" key="7">
    <source>
        <dbReference type="ARBA" id="ARBA00022692"/>
    </source>
</evidence>
<dbReference type="PROSITE" id="PS51564">
    <property type="entry name" value="SAM_ICMT"/>
    <property type="match status" value="1"/>
</dbReference>
<dbReference type="EC" id="2.1.1.100" evidence="3 10"/>
<evidence type="ECO:0000256" key="8">
    <source>
        <dbReference type="ARBA" id="ARBA00022989"/>
    </source>
</evidence>
<evidence type="ECO:0000256" key="1">
    <source>
        <dbReference type="ARBA" id="ARBA00004141"/>
    </source>
</evidence>
<keyword evidence="5" id="KW-0808">Transferase</keyword>
<organism evidence="11 12">
    <name type="scientific">Sphagnum troendelagicum</name>
    <dbReference type="NCBI Taxonomy" id="128251"/>
    <lineage>
        <taxon>Eukaryota</taxon>
        <taxon>Viridiplantae</taxon>
        <taxon>Streptophyta</taxon>
        <taxon>Embryophyta</taxon>
        <taxon>Bryophyta</taxon>
        <taxon>Sphagnophytina</taxon>
        <taxon>Sphagnopsida</taxon>
        <taxon>Sphagnales</taxon>
        <taxon>Sphagnaceae</taxon>
        <taxon>Sphagnum</taxon>
    </lineage>
</organism>
<evidence type="ECO:0000313" key="11">
    <source>
        <dbReference type="EMBL" id="CAK9232299.1"/>
    </source>
</evidence>
<keyword evidence="9 10" id="KW-0472">Membrane</keyword>
<dbReference type="Gene3D" id="1.20.120.1630">
    <property type="match status" value="1"/>
</dbReference>
<feature type="transmembrane region" description="Helical" evidence="10">
    <location>
        <begin position="66"/>
        <end position="88"/>
    </location>
</feature>
<gene>
    <name evidence="11" type="ORF">CSSPTR1EN2_LOCUS21188</name>
</gene>
<evidence type="ECO:0000256" key="6">
    <source>
        <dbReference type="ARBA" id="ARBA00022691"/>
    </source>
</evidence>
<accession>A0ABP0UX87</accession>
<name>A0ABP0UX87_9BRYO</name>
<evidence type="ECO:0000256" key="10">
    <source>
        <dbReference type="RuleBase" id="RU362022"/>
    </source>
</evidence>
<protein>
    <recommendedName>
        <fullName evidence="3 10">Protein-S-isoprenylcysteine O-methyltransferase</fullName>
        <ecNumber evidence="3 10">2.1.1.100</ecNumber>
    </recommendedName>
</protein>
<evidence type="ECO:0000256" key="2">
    <source>
        <dbReference type="ARBA" id="ARBA00009140"/>
    </source>
</evidence>
<dbReference type="Proteomes" id="UP001497512">
    <property type="component" value="Chromosome 7"/>
</dbReference>
<keyword evidence="12" id="KW-1185">Reference proteome</keyword>
<keyword evidence="4 10" id="KW-0489">Methyltransferase</keyword>
<feature type="transmembrane region" description="Helical" evidence="10">
    <location>
        <begin position="159"/>
        <end position="182"/>
    </location>
</feature>
<evidence type="ECO:0000256" key="9">
    <source>
        <dbReference type="ARBA" id="ARBA00023136"/>
    </source>
</evidence>
<evidence type="ECO:0000313" key="12">
    <source>
        <dbReference type="Proteomes" id="UP001497512"/>
    </source>
</evidence>
<evidence type="ECO:0000256" key="5">
    <source>
        <dbReference type="ARBA" id="ARBA00022679"/>
    </source>
</evidence>
<comment type="subcellular location">
    <subcellularLocation>
        <location evidence="10">Endoplasmic reticulum membrane</location>
        <topology evidence="10">Multi-pass membrane protein</topology>
    </subcellularLocation>
    <subcellularLocation>
        <location evidence="1">Membrane</location>
        <topology evidence="1">Multi-pass membrane protein</topology>
    </subcellularLocation>
</comment>
<dbReference type="InterPro" id="IPR007269">
    <property type="entry name" value="ICMT_MeTrfase"/>
</dbReference>
<comment type="cofactor">
    <cofactor evidence="10">
        <name>Zn(2+)</name>
        <dbReference type="ChEBI" id="CHEBI:29105"/>
    </cofactor>
    <text evidence="10">Divalent metal cations. Probably Zn(2+).</text>
</comment>
<keyword evidence="6 10" id="KW-0949">S-adenosyl-L-methionine</keyword>
<comment type="caution">
    <text evidence="10">Lacks conserved residue(s) required for the propagation of feature annotation.</text>
</comment>
<dbReference type="Pfam" id="PF04140">
    <property type="entry name" value="ICMT"/>
    <property type="match status" value="1"/>
</dbReference>
<reference evidence="11" key="1">
    <citation type="submission" date="2024-02" db="EMBL/GenBank/DDBJ databases">
        <authorList>
            <consortium name="ELIXIR-Norway"/>
            <consortium name="Elixir Norway"/>
        </authorList>
    </citation>
    <scope>NUCLEOTIDE SEQUENCE</scope>
</reference>
<sequence length="221" mass="25275">MVNGIKVPNEKIKNNTIQSKPCHESGAAMAGLSSLEELWWMLGALFFFHTSEYVLALLFHGRGVSLGSFLISGPYLVALGCSFVEHGVESRYAPWMKTLSPVSYMGLAMVVVGEFMRKCAVVTANHSFTHDIKTFHRPEHRLVTHGIYRFFRHPGYLGFLIWSVGSQVLLCNPVCTVGYTIVMWRFFRDRIPYEEFFLVQFFGEEYQRYAERVPSGIPFIQ</sequence>
<evidence type="ECO:0000256" key="3">
    <source>
        <dbReference type="ARBA" id="ARBA00012151"/>
    </source>
</evidence>
<evidence type="ECO:0000256" key="4">
    <source>
        <dbReference type="ARBA" id="ARBA00022603"/>
    </source>
</evidence>
<keyword evidence="8 10" id="KW-1133">Transmembrane helix</keyword>
<dbReference type="EMBL" id="OZ019899">
    <property type="protein sequence ID" value="CAK9232299.1"/>
    <property type="molecule type" value="Genomic_DNA"/>
</dbReference>
<comment type="similarity">
    <text evidence="2 10">Belongs to the class VI-like SAM-binding methyltransferase superfamily. Isoprenylcysteine carboxyl methyltransferase family.</text>
</comment>
<proteinExistence type="inferred from homology"/>